<dbReference type="Pfam" id="PF09486">
    <property type="entry name" value="HrpB7"/>
    <property type="match status" value="1"/>
</dbReference>
<dbReference type="RefSeq" id="WP_342827692.1">
    <property type="nucleotide sequence ID" value="NZ_JBANDC010000001.1"/>
</dbReference>
<name>A0ABU9PP56_9BURK</name>
<reference evidence="2 3" key="1">
    <citation type="submission" date="2024-02" db="EMBL/GenBank/DDBJ databases">
        <title>Draft genome sequence of Collimonas sp. strain H4R21, an effective mineral-weathering bacterial strain isolated from the beech rhizosphere.</title>
        <authorList>
            <person name="Morin E."/>
            <person name="Uroz S."/>
            <person name="Leveau J.H.J."/>
            <person name="Kumar R."/>
            <person name="Rey M.W."/>
            <person name="Pham J."/>
        </authorList>
    </citation>
    <scope>NUCLEOTIDE SEQUENCE [LARGE SCALE GENOMIC DNA]</scope>
    <source>
        <strain evidence="2 3">H4R21</strain>
    </source>
</reference>
<sequence>MSVDAAKIWRAIVAAQTRRQQRAKDELEAARQDMLAAEEAHAAAVAETEQASERRRIHEDGLRELLSASLSAALYLSHDAWRSHLRGEIQALQVRERQAADALEKQERKVAGLRSKLARIDAALDKCRHKLKQIEDESRRRREENADEEAIETLLARRALR</sequence>
<feature type="coiled-coil region" evidence="1">
    <location>
        <begin position="13"/>
        <end position="47"/>
    </location>
</feature>
<evidence type="ECO:0000313" key="3">
    <source>
        <dbReference type="Proteomes" id="UP001495910"/>
    </source>
</evidence>
<evidence type="ECO:0000256" key="1">
    <source>
        <dbReference type="SAM" id="Coils"/>
    </source>
</evidence>
<keyword evidence="3" id="KW-1185">Reference proteome</keyword>
<feature type="coiled-coil region" evidence="1">
    <location>
        <begin position="89"/>
        <end position="151"/>
    </location>
</feature>
<evidence type="ECO:0000313" key="2">
    <source>
        <dbReference type="EMBL" id="MEM4985779.1"/>
    </source>
</evidence>
<dbReference type="Proteomes" id="UP001495910">
    <property type="component" value="Unassembled WGS sequence"/>
</dbReference>
<gene>
    <name evidence="2" type="ORF">V8G57_00115</name>
</gene>
<dbReference type="InterPro" id="IPR013392">
    <property type="entry name" value="T3SS_HrpB7"/>
</dbReference>
<dbReference type="EMBL" id="JBANDC010000001">
    <property type="protein sequence ID" value="MEM4985779.1"/>
    <property type="molecule type" value="Genomic_DNA"/>
</dbReference>
<comment type="caution">
    <text evidence="2">The sequence shown here is derived from an EMBL/GenBank/DDBJ whole genome shotgun (WGS) entry which is preliminary data.</text>
</comment>
<keyword evidence="1" id="KW-0175">Coiled coil</keyword>
<accession>A0ABU9PP56</accession>
<organism evidence="2 3">
    <name type="scientific">Collimonas rhizosphaerae</name>
    <dbReference type="NCBI Taxonomy" id="3126357"/>
    <lineage>
        <taxon>Bacteria</taxon>
        <taxon>Pseudomonadati</taxon>
        <taxon>Pseudomonadota</taxon>
        <taxon>Betaproteobacteria</taxon>
        <taxon>Burkholderiales</taxon>
        <taxon>Oxalobacteraceae</taxon>
        <taxon>Collimonas</taxon>
    </lineage>
</organism>
<protein>
    <submittedName>
        <fullName evidence="2">Uncharacterized protein</fullName>
    </submittedName>
</protein>
<proteinExistence type="predicted"/>